<dbReference type="KEGG" id="lcd:clem_13710"/>
<dbReference type="GO" id="GO:0005886">
    <property type="term" value="C:plasma membrane"/>
    <property type="evidence" value="ECO:0007669"/>
    <property type="project" value="UniProtKB-SubCell"/>
</dbReference>
<evidence type="ECO:0000313" key="8">
    <source>
        <dbReference type="Proteomes" id="UP000201728"/>
    </source>
</evidence>
<evidence type="ECO:0000256" key="4">
    <source>
        <dbReference type="ARBA" id="ARBA00023136"/>
    </source>
</evidence>
<dbReference type="InterPro" id="IPR035906">
    <property type="entry name" value="MetI-like_sf"/>
</dbReference>
<sequence length="580" mass="66084">MVRNSRFYFANRENVSRYINRWDLLLLILIFAIVFFLGWAGKQMATPYQLGEPLPISLDPAKLPFYALRTVLRMFIALGFSILFTFIVGTLAAKNRRAEQIIIPAIDILQSIPVLSFLSITVTGFIRLFPGSLLGPECASIFAIFTAQVWNITFGFYQSLKTLPGDLKEAAAMFQLSAWQRFWKVEVPFSMSGLLWNMMVSMSASWFFVVLSEAIAVAHQDIRLPGVGSYIALAIERRDLHAVGYAILTMVIVIFLYDQILFRPLIAWSEKFKMEQSPDEEEYQSWLIDLIRSSRLIKRISNPFATIKDHFVNAQWLSRRQPKAVKEIDYRHQRHMDWIWNTIVLMAILSSGWLLLNFILTQLAVREIFHVFLLGAATGTRVIVLIIASSIIWIPIGVWIGLRPRLAQKIQPVIQFVAAIPANLFYPLFVIAIVRFHLSVEIWVTPLMILGTQWYILFNVIAGASNIPRDLYLAADNFGVKGWQWWKRLALPGIFPFYITGAITAAGGAWNASIVAEWVSWGNTTLKATGLGAYIQASTIAGDFPKIALGTAMMCIYVLTFNHLIWRPLYRLAEERFHFN</sequence>
<dbReference type="SUPFAM" id="SSF161098">
    <property type="entry name" value="MetI-like"/>
    <property type="match status" value="2"/>
</dbReference>
<dbReference type="AlphaFoldDB" id="A0A222P612"/>
<dbReference type="PROSITE" id="PS50928">
    <property type="entry name" value="ABC_TM1"/>
    <property type="match status" value="2"/>
</dbReference>
<evidence type="ECO:0000259" key="6">
    <source>
        <dbReference type="PROSITE" id="PS50928"/>
    </source>
</evidence>
<gene>
    <name evidence="7" type="primary">cmpB</name>
    <name evidence="7" type="ORF">clem_13710</name>
</gene>
<dbReference type="CDD" id="cd06261">
    <property type="entry name" value="TM_PBP2"/>
    <property type="match status" value="2"/>
</dbReference>
<accession>A0A222P612</accession>
<keyword evidence="8" id="KW-1185">Reference proteome</keyword>
<feature type="transmembrane region" description="Helical" evidence="5">
    <location>
        <begin position="141"/>
        <end position="160"/>
    </location>
</feature>
<dbReference type="InterPro" id="IPR000515">
    <property type="entry name" value="MetI-like"/>
</dbReference>
<dbReference type="Pfam" id="PF00528">
    <property type="entry name" value="BPD_transp_1"/>
    <property type="match status" value="2"/>
</dbReference>
<comment type="similarity">
    <text evidence="5">Belongs to the binding-protein-dependent transport system permease family.</text>
</comment>
<name>A0A222P612_9GAMM</name>
<feature type="transmembrane region" description="Helical" evidence="5">
    <location>
        <begin position="489"/>
        <end position="510"/>
    </location>
</feature>
<dbReference type="EMBL" id="CP016397">
    <property type="protein sequence ID" value="ASQ47269.1"/>
    <property type="molecule type" value="Genomic_DNA"/>
</dbReference>
<keyword evidence="5" id="KW-0813">Transport</keyword>
<evidence type="ECO:0000256" key="3">
    <source>
        <dbReference type="ARBA" id="ARBA00022989"/>
    </source>
</evidence>
<feature type="transmembrane region" description="Helical" evidence="5">
    <location>
        <begin position="240"/>
        <end position="257"/>
    </location>
</feature>
<keyword evidence="2 5" id="KW-0812">Transmembrane</keyword>
<organism evidence="7 8">
    <name type="scientific">Legionella clemsonensis</name>
    <dbReference type="NCBI Taxonomy" id="1867846"/>
    <lineage>
        <taxon>Bacteria</taxon>
        <taxon>Pseudomonadati</taxon>
        <taxon>Pseudomonadota</taxon>
        <taxon>Gammaproteobacteria</taxon>
        <taxon>Legionellales</taxon>
        <taxon>Legionellaceae</taxon>
        <taxon>Legionella</taxon>
    </lineage>
</organism>
<evidence type="ECO:0000256" key="5">
    <source>
        <dbReference type="RuleBase" id="RU363032"/>
    </source>
</evidence>
<proteinExistence type="inferred from homology"/>
<protein>
    <submittedName>
        <fullName evidence="7">Bicarbonate transport system permease protein CmpB</fullName>
    </submittedName>
</protein>
<dbReference type="GO" id="GO:0055085">
    <property type="term" value="P:transmembrane transport"/>
    <property type="evidence" value="ECO:0007669"/>
    <property type="project" value="InterPro"/>
</dbReference>
<feature type="transmembrane region" description="Helical" evidence="5">
    <location>
        <begin position="71"/>
        <end position="93"/>
    </location>
</feature>
<keyword evidence="4 5" id="KW-0472">Membrane</keyword>
<feature type="transmembrane region" description="Helical" evidence="5">
    <location>
        <begin position="105"/>
        <end position="129"/>
    </location>
</feature>
<feature type="transmembrane region" description="Helical" evidence="5">
    <location>
        <begin position="547"/>
        <end position="566"/>
    </location>
</feature>
<feature type="domain" description="ABC transmembrane type-1" evidence="6">
    <location>
        <begin position="379"/>
        <end position="565"/>
    </location>
</feature>
<feature type="transmembrane region" description="Helical" evidence="5">
    <location>
        <begin position="442"/>
        <end position="462"/>
    </location>
</feature>
<reference evidence="8" key="1">
    <citation type="submission" date="2016-07" db="EMBL/GenBank/DDBJ databases">
        <authorList>
            <person name="Florea S."/>
            <person name="Webb J.S."/>
            <person name="Jaromczyk J."/>
            <person name="Schardl C.L."/>
        </authorList>
    </citation>
    <scope>NUCLEOTIDE SEQUENCE [LARGE SCALE GENOMIC DNA]</scope>
    <source>
        <strain evidence="8">CDC-D5610</strain>
    </source>
</reference>
<feature type="transmembrane region" description="Helical" evidence="5">
    <location>
        <begin position="338"/>
        <end position="360"/>
    </location>
</feature>
<evidence type="ECO:0000256" key="2">
    <source>
        <dbReference type="ARBA" id="ARBA00022692"/>
    </source>
</evidence>
<feature type="transmembrane region" description="Helical" evidence="5">
    <location>
        <begin position="194"/>
        <end position="220"/>
    </location>
</feature>
<feature type="transmembrane region" description="Helical" evidence="5">
    <location>
        <begin position="380"/>
        <end position="402"/>
    </location>
</feature>
<comment type="subcellular location">
    <subcellularLocation>
        <location evidence="1 5">Cell membrane</location>
        <topology evidence="1 5">Multi-pass membrane protein</topology>
    </subcellularLocation>
</comment>
<evidence type="ECO:0000256" key="1">
    <source>
        <dbReference type="ARBA" id="ARBA00004651"/>
    </source>
</evidence>
<dbReference type="Gene3D" id="1.10.3720.10">
    <property type="entry name" value="MetI-like"/>
    <property type="match status" value="2"/>
</dbReference>
<dbReference type="PANTHER" id="PTHR42744:SF1">
    <property type="entry name" value="BINDING-PROTEIN-DEPENDENT TRANSPORT SYSTEMS INNER MEMBRANE COMPONENT"/>
    <property type="match status" value="1"/>
</dbReference>
<evidence type="ECO:0000313" key="7">
    <source>
        <dbReference type="EMBL" id="ASQ47269.1"/>
    </source>
</evidence>
<dbReference type="PANTHER" id="PTHR42744">
    <property type="entry name" value="BINDING-PROTEIN-DEPENDENT TRANSPORT SYSTEMS INNER MEMBRANE COMPONENT"/>
    <property type="match status" value="1"/>
</dbReference>
<dbReference type="Proteomes" id="UP000201728">
    <property type="component" value="Chromosome"/>
</dbReference>
<keyword evidence="3 5" id="KW-1133">Transmembrane helix</keyword>
<feature type="transmembrane region" description="Helical" evidence="5">
    <location>
        <begin position="21"/>
        <end position="40"/>
    </location>
</feature>
<feature type="transmembrane region" description="Helical" evidence="5">
    <location>
        <begin position="414"/>
        <end position="436"/>
    </location>
</feature>
<feature type="domain" description="ABC transmembrane type-1" evidence="6">
    <location>
        <begin position="67"/>
        <end position="258"/>
    </location>
</feature>